<reference evidence="1" key="1">
    <citation type="submission" date="2020-11" db="EMBL/GenBank/DDBJ databases">
        <title>Nocardioides sp. CBS4Y-1, whole genome shotgun sequence.</title>
        <authorList>
            <person name="Tuo L."/>
        </authorList>
    </citation>
    <scope>NUCLEOTIDE SEQUENCE</scope>
    <source>
        <strain evidence="1">CBS4Y-1</strain>
    </source>
</reference>
<protein>
    <submittedName>
        <fullName evidence="1">Sulfotransferase family 2 domain-containing protein</fullName>
    </submittedName>
</protein>
<evidence type="ECO:0000313" key="1">
    <source>
        <dbReference type="EMBL" id="MBF4160957.1"/>
    </source>
</evidence>
<evidence type="ECO:0000313" key="2">
    <source>
        <dbReference type="Proteomes" id="UP000656804"/>
    </source>
</evidence>
<dbReference type="InterPro" id="IPR027417">
    <property type="entry name" value="P-loop_NTPase"/>
</dbReference>
<organism evidence="1 2">
    <name type="scientific">Nocardioides acrostichi</name>
    <dbReference type="NCBI Taxonomy" id="2784339"/>
    <lineage>
        <taxon>Bacteria</taxon>
        <taxon>Bacillati</taxon>
        <taxon>Actinomycetota</taxon>
        <taxon>Actinomycetes</taxon>
        <taxon>Propionibacteriales</taxon>
        <taxon>Nocardioidaceae</taxon>
        <taxon>Nocardioides</taxon>
    </lineage>
</organism>
<sequence>MVISDRVRLLFVHVQKTGGSTIHNRLSEVLPDARQVKGLERHSQLAQILRAEPELSSYWTFGVVRNPWSRMLSWYNMVDRFRGDEDSKSKLDRKNGFIRSVAEACPDFESFVMVGLDEFKRLQIPQVRYLTTKHRRADFIGRQETLEADLRAVQAKFEIEWTPLQSVNIDRSRPDYKSGPELGGRDTRYREFYTDAMQRRVEAVFARDVQAFGYEF</sequence>
<dbReference type="RefSeq" id="WP_194502120.1">
    <property type="nucleotide sequence ID" value="NZ_JADIVZ010000001.1"/>
</dbReference>
<dbReference type="Pfam" id="PF03567">
    <property type="entry name" value="Sulfotransfer_2"/>
    <property type="match status" value="1"/>
</dbReference>
<dbReference type="InterPro" id="IPR005331">
    <property type="entry name" value="Sulfotransferase"/>
</dbReference>
<dbReference type="GO" id="GO:0008146">
    <property type="term" value="F:sulfotransferase activity"/>
    <property type="evidence" value="ECO:0007669"/>
    <property type="project" value="InterPro"/>
</dbReference>
<dbReference type="Gene3D" id="3.40.50.300">
    <property type="entry name" value="P-loop containing nucleotide triphosphate hydrolases"/>
    <property type="match status" value="1"/>
</dbReference>
<gene>
    <name evidence="1" type="ORF">ISG29_04595</name>
</gene>
<dbReference type="SUPFAM" id="SSF52540">
    <property type="entry name" value="P-loop containing nucleoside triphosphate hydrolases"/>
    <property type="match status" value="1"/>
</dbReference>
<dbReference type="AlphaFoldDB" id="A0A930Y6G5"/>
<name>A0A930Y6G5_9ACTN</name>
<comment type="caution">
    <text evidence="1">The sequence shown here is derived from an EMBL/GenBank/DDBJ whole genome shotgun (WGS) entry which is preliminary data.</text>
</comment>
<proteinExistence type="predicted"/>
<dbReference type="GO" id="GO:0016020">
    <property type="term" value="C:membrane"/>
    <property type="evidence" value="ECO:0007669"/>
    <property type="project" value="InterPro"/>
</dbReference>
<dbReference type="EMBL" id="JADIVZ010000001">
    <property type="protein sequence ID" value="MBF4160957.1"/>
    <property type="molecule type" value="Genomic_DNA"/>
</dbReference>
<accession>A0A930Y6G5</accession>
<dbReference type="Proteomes" id="UP000656804">
    <property type="component" value="Unassembled WGS sequence"/>
</dbReference>
<keyword evidence="2" id="KW-1185">Reference proteome</keyword>